<dbReference type="InterPro" id="IPR018325">
    <property type="entry name" value="Rad4/PNGase_transGLS-fold"/>
</dbReference>
<dbReference type="InterPro" id="IPR018328">
    <property type="entry name" value="Rad4_beta-hairpin_dom3"/>
</dbReference>
<keyword evidence="4" id="KW-0234">DNA repair</keyword>
<name>A0A8H6XXK6_9AGAR</name>
<evidence type="ECO:0000256" key="5">
    <source>
        <dbReference type="ARBA" id="ARBA00023242"/>
    </source>
</evidence>
<dbReference type="InterPro" id="IPR038765">
    <property type="entry name" value="Papain-like_cys_pep_sf"/>
</dbReference>
<dbReference type="InterPro" id="IPR018327">
    <property type="entry name" value="BHD_2"/>
</dbReference>
<comment type="similarity">
    <text evidence="2">Belongs to the XPC family.</text>
</comment>
<dbReference type="GO" id="GO:0006298">
    <property type="term" value="P:mismatch repair"/>
    <property type="evidence" value="ECO:0007669"/>
    <property type="project" value="TreeGrafter"/>
</dbReference>
<evidence type="ECO:0000256" key="6">
    <source>
        <dbReference type="SAM" id="MobiDB-lite"/>
    </source>
</evidence>
<dbReference type="GO" id="GO:0003684">
    <property type="term" value="F:damaged DNA binding"/>
    <property type="evidence" value="ECO:0007669"/>
    <property type="project" value="InterPro"/>
</dbReference>
<dbReference type="Proteomes" id="UP000623467">
    <property type="component" value="Unassembled WGS sequence"/>
</dbReference>
<dbReference type="GO" id="GO:0000111">
    <property type="term" value="C:nucleotide-excision repair factor 2 complex"/>
    <property type="evidence" value="ECO:0007669"/>
    <property type="project" value="TreeGrafter"/>
</dbReference>
<accession>A0A8H6XXK6</accession>
<feature type="domain" description="Rad4 beta-hairpin" evidence="8">
    <location>
        <begin position="604"/>
        <end position="678"/>
    </location>
</feature>
<sequence>MSASGLEAESDSDGDWEEVLIPEQEKNLEITISARSKQDKKASSERLLRTNCHKLHTLALLTNARVRNKWINDPLLHARLLSLTPLSLQTAFAMIHKSRVPEQHKRGRMFETAMGHLVFWWAQTFFYVTFDGHLRNRTFDAVQKAVELLEVPDATEAWDVELLQEVLGDKGELIRGPKSLMKHALMQKGSRDTSAQLFTALCRGLGIPARLVKNYHKAKRDAQTSDATRDVKGKGKAKADSGIFVGDGQRLDGGSVPEKSEKAKGKEKAKPVIKLRKSKPQGNVLGSSRSSPSTSASQTDPTTTPPVFWTEVFSRPDGRWFPVDPVRGTVNQTHAFDPSYAYAYGGPMQTISTIANPNSAYARPSAGAQPPPNARNVTRALTDNRMLYVLAFEDDGYARDVTPRYARQYAAKVAKIQGGTKRGGREAWWDLVVESVKRPYRLHRDDVEDAELDVAQLHEGMPTTVGGFKDHPMYVLVRHLTQTQTIHPPPPQTRELGKFRGEPRKIGCAVRGRQVKEGEQPLKWVKMRASTIGRMREVEVLREGLRIAGEHAETAAAANDGTDNPGSSSAVKVSQNFEKEVMQGLYALSQTEVFVPDPVVDGKIPKNNFGNIDLYVPSMLPAGAAHLPFKNIAKIARKLGFDFAEAVTGFEFKSRRANPVMQGIVIAAENEEAVLEAYWEAQNDAAEKAQAKKREQVLKRWTRLIHGLRIRHSLQEEYKDRQPAVGENGEDVEVTPGLAGGGFVTGADDVVQAYQLPKYQHVNLPVQESSSRDSAGPPGATSDSEAVAGPFEFETMDVDSDPGIEDVQPSAPRPNLRDTLSGEDVEDVDMPLDPIAPAPTAKKTRRAKPSREPKAKAGPPAARRRRVSSRKRRKKGTDSDSGSEEGVEPSPAKRAKVSKGAAPAPAPAPAAETTGRSLRPRRTKTQTELEKEAEQERAFRRAVAK</sequence>
<evidence type="ECO:0000313" key="9">
    <source>
        <dbReference type="EMBL" id="KAF7348229.1"/>
    </source>
</evidence>
<dbReference type="GO" id="GO:0003697">
    <property type="term" value="F:single-stranded DNA binding"/>
    <property type="evidence" value="ECO:0007669"/>
    <property type="project" value="TreeGrafter"/>
</dbReference>
<dbReference type="OrthoDB" id="300780at2759"/>
<dbReference type="GO" id="GO:0071942">
    <property type="term" value="C:XPC complex"/>
    <property type="evidence" value="ECO:0007669"/>
    <property type="project" value="TreeGrafter"/>
</dbReference>
<dbReference type="Pfam" id="PF10405">
    <property type="entry name" value="BHD_3"/>
    <property type="match status" value="1"/>
</dbReference>
<dbReference type="GO" id="GO:0005737">
    <property type="term" value="C:cytoplasm"/>
    <property type="evidence" value="ECO:0007669"/>
    <property type="project" value="TreeGrafter"/>
</dbReference>
<feature type="compositionally biased region" description="Basic and acidic residues" evidence="6">
    <location>
        <begin position="258"/>
        <end position="270"/>
    </location>
</feature>
<dbReference type="PANTHER" id="PTHR12135:SF0">
    <property type="entry name" value="DNA REPAIR PROTEIN COMPLEMENTING XP-C CELLS"/>
    <property type="match status" value="1"/>
</dbReference>
<dbReference type="Gene3D" id="3.30.70.2460">
    <property type="entry name" value="Rad4, beta-hairpin domain BHD3"/>
    <property type="match status" value="1"/>
</dbReference>
<feature type="compositionally biased region" description="Basic and acidic residues" evidence="6">
    <location>
        <begin position="925"/>
        <end position="939"/>
    </location>
</feature>
<dbReference type="Pfam" id="PF10403">
    <property type="entry name" value="BHD_1"/>
    <property type="match status" value="1"/>
</dbReference>
<dbReference type="InterPro" id="IPR018326">
    <property type="entry name" value="Rad4_beta-hairpin_dom1"/>
</dbReference>
<evidence type="ECO:0000256" key="4">
    <source>
        <dbReference type="ARBA" id="ARBA00023204"/>
    </source>
</evidence>
<evidence type="ECO:0000256" key="2">
    <source>
        <dbReference type="ARBA" id="ARBA00009525"/>
    </source>
</evidence>
<feature type="compositionally biased region" description="Basic residues" evidence="6">
    <location>
        <begin position="862"/>
        <end position="875"/>
    </location>
</feature>
<proteinExistence type="inferred from homology"/>
<dbReference type="Pfam" id="PF10404">
    <property type="entry name" value="BHD_2"/>
    <property type="match status" value="1"/>
</dbReference>
<evidence type="ECO:0000259" key="8">
    <source>
        <dbReference type="SMART" id="SM01032"/>
    </source>
</evidence>
<feature type="compositionally biased region" description="Acidic residues" evidence="6">
    <location>
        <begin position="821"/>
        <end position="830"/>
    </location>
</feature>
<dbReference type="PANTHER" id="PTHR12135">
    <property type="entry name" value="DNA REPAIR PROTEIN XP-C / RAD4"/>
    <property type="match status" value="1"/>
</dbReference>
<evidence type="ECO:0008006" key="11">
    <source>
        <dbReference type="Google" id="ProtNLM"/>
    </source>
</evidence>
<dbReference type="EMBL" id="JACAZH010000017">
    <property type="protein sequence ID" value="KAF7348229.1"/>
    <property type="molecule type" value="Genomic_DNA"/>
</dbReference>
<evidence type="ECO:0000256" key="1">
    <source>
        <dbReference type="ARBA" id="ARBA00004123"/>
    </source>
</evidence>
<keyword evidence="5" id="KW-0539">Nucleus</keyword>
<dbReference type="AlphaFoldDB" id="A0A8H6XXK6"/>
<dbReference type="Gene3D" id="3.90.260.10">
    <property type="entry name" value="Transglutaminase-like"/>
    <property type="match status" value="1"/>
</dbReference>
<dbReference type="InterPro" id="IPR042488">
    <property type="entry name" value="Rad4_BHD3_sf"/>
</dbReference>
<dbReference type="Pfam" id="PF03835">
    <property type="entry name" value="Rad4"/>
    <property type="match status" value="1"/>
</dbReference>
<dbReference type="FunFam" id="3.30.70.2460:FF:000001">
    <property type="entry name" value="DNA repair protein Rad4 family"/>
    <property type="match status" value="1"/>
</dbReference>
<keyword evidence="3" id="KW-0227">DNA damage</keyword>
<dbReference type="InterPro" id="IPR002931">
    <property type="entry name" value="Transglutaminase-like"/>
</dbReference>
<feature type="region of interest" description="Disordered" evidence="6">
    <location>
        <begin position="218"/>
        <end position="307"/>
    </location>
</feature>
<dbReference type="InterPro" id="IPR004583">
    <property type="entry name" value="DNA_repair_Rad4"/>
</dbReference>
<dbReference type="SMART" id="SM01032">
    <property type="entry name" value="BHD_3"/>
    <property type="match status" value="1"/>
</dbReference>
<evidence type="ECO:0000256" key="3">
    <source>
        <dbReference type="ARBA" id="ARBA00022763"/>
    </source>
</evidence>
<feature type="domain" description="Rad4 beta-hairpin" evidence="7">
    <location>
        <begin position="457"/>
        <end position="508"/>
    </location>
</feature>
<feature type="compositionally biased region" description="Acidic residues" evidence="6">
    <location>
        <begin position="794"/>
        <end position="804"/>
    </location>
</feature>
<reference evidence="9" key="1">
    <citation type="submission" date="2020-05" db="EMBL/GenBank/DDBJ databases">
        <title>Mycena genomes resolve the evolution of fungal bioluminescence.</title>
        <authorList>
            <person name="Tsai I.J."/>
        </authorList>
    </citation>
    <scope>NUCLEOTIDE SEQUENCE</scope>
    <source>
        <strain evidence="9">160909Yilan</strain>
    </source>
</reference>
<evidence type="ECO:0000259" key="7">
    <source>
        <dbReference type="SMART" id="SM01030"/>
    </source>
</evidence>
<dbReference type="GO" id="GO:0006289">
    <property type="term" value="P:nucleotide-excision repair"/>
    <property type="evidence" value="ECO:0007669"/>
    <property type="project" value="InterPro"/>
</dbReference>
<feature type="compositionally biased region" description="Low complexity" evidence="6">
    <location>
        <begin position="287"/>
        <end position="306"/>
    </location>
</feature>
<comment type="subcellular location">
    <subcellularLocation>
        <location evidence="1">Nucleus</location>
    </subcellularLocation>
</comment>
<feature type="compositionally biased region" description="Basic and acidic residues" evidence="6">
    <location>
        <begin position="220"/>
        <end position="239"/>
    </location>
</feature>
<dbReference type="Gene3D" id="2.20.20.110">
    <property type="entry name" value="Rad4, beta-hairpin domain BHD1"/>
    <property type="match status" value="1"/>
</dbReference>
<dbReference type="InterPro" id="IPR036985">
    <property type="entry name" value="Transglutaminase-like_sf"/>
</dbReference>
<comment type="caution">
    <text evidence="9">The sequence shown here is derived from an EMBL/GenBank/DDBJ whole genome shotgun (WGS) entry which is preliminary data.</text>
</comment>
<gene>
    <name evidence="9" type="ORF">MSAN_01776500</name>
</gene>
<dbReference type="Pfam" id="PF01841">
    <property type="entry name" value="Transglut_core"/>
    <property type="match status" value="1"/>
</dbReference>
<feature type="region of interest" description="Disordered" evidence="6">
    <location>
        <begin position="766"/>
        <end position="945"/>
    </location>
</feature>
<dbReference type="SMART" id="SM01030">
    <property type="entry name" value="BHD_1"/>
    <property type="match status" value="1"/>
</dbReference>
<organism evidence="9 10">
    <name type="scientific">Mycena sanguinolenta</name>
    <dbReference type="NCBI Taxonomy" id="230812"/>
    <lineage>
        <taxon>Eukaryota</taxon>
        <taxon>Fungi</taxon>
        <taxon>Dikarya</taxon>
        <taxon>Basidiomycota</taxon>
        <taxon>Agaricomycotina</taxon>
        <taxon>Agaricomycetes</taxon>
        <taxon>Agaricomycetidae</taxon>
        <taxon>Agaricales</taxon>
        <taxon>Marasmiineae</taxon>
        <taxon>Mycenaceae</taxon>
        <taxon>Mycena</taxon>
    </lineage>
</organism>
<dbReference type="SUPFAM" id="SSF54001">
    <property type="entry name" value="Cysteine proteinases"/>
    <property type="match status" value="1"/>
</dbReference>
<keyword evidence="10" id="KW-1185">Reference proteome</keyword>
<protein>
    <recommendedName>
        <fullName evidence="11">Rad4-domain-containing protein</fullName>
    </recommendedName>
</protein>
<evidence type="ECO:0000313" key="10">
    <source>
        <dbReference type="Proteomes" id="UP000623467"/>
    </source>
</evidence>